<dbReference type="RefSeq" id="WP_114695206.1">
    <property type="nucleotide sequence ID" value="NZ_QQOH01000002.1"/>
</dbReference>
<comment type="caution">
    <text evidence="2">The sequence shown here is derived from an EMBL/GenBank/DDBJ whole genome shotgun (WGS) entry which is preliminary data.</text>
</comment>
<dbReference type="InterPro" id="IPR006190">
    <property type="entry name" value="SAF_AFP_Neu5Ac"/>
</dbReference>
<dbReference type="NCBIfam" id="TIGR03586">
    <property type="entry name" value="PseI"/>
    <property type="match status" value="1"/>
</dbReference>
<proteinExistence type="predicted"/>
<dbReference type="Pfam" id="PF08666">
    <property type="entry name" value="SAF"/>
    <property type="match status" value="1"/>
</dbReference>
<evidence type="ECO:0000259" key="1">
    <source>
        <dbReference type="PROSITE" id="PS50844"/>
    </source>
</evidence>
<keyword evidence="2" id="KW-0808">Transferase</keyword>
<dbReference type="Proteomes" id="UP000253769">
    <property type="component" value="Unassembled WGS sequence"/>
</dbReference>
<keyword evidence="3" id="KW-1185">Reference proteome</keyword>
<dbReference type="SUPFAM" id="SSF51569">
    <property type="entry name" value="Aldolase"/>
    <property type="match status" value="1"/>
</dbReference>
<dbReference type="GO" id="GO:0016051">
    <property type="term" value="P:carbohydrate biosynthetic process"/>
    <property type="evidence" value="ECO:0007669"/>
    <property type="project" value="InterPro"/>
</dbReference>
<dbReference type="GO" id="GO:0047444">
    <property type="term" value="F:N-acylneuraminate-9-phosphate synthase activity"/>
    <property type="evidence" value="ECO:0007669"/>
    <property type="project" value="TreeGrafter"/>
</dbReference>
<sequence>MKDISIDGRKIGHQHKPYIIAELSANHNGSLERALETIEMAAKSGADAIKLQTYTADTMTIDCDREDFQIEGGLWDGYKLYDLYQWAHTPFEWHEAMFQKAKELGITVFSTPFDESAVDLLESLDAPAYKIASFEATDLPLIKRVAQTGKPMIISTGMADLDEITDAVEAAREGGCKELVLLHCISGYPSPVDQANLSTIADIEQRFDCVVGLSDHTLGTAVSVTSIPMGACLIEKHVTLSREDKGPDSEFSLEPDELTSLCQQTEAAWQAIGKAGYERKPVEHASLKFRRSLYFITDMKAGDIITPENIRRIRPGYGLAPKFYDQLIGKRITADVVRGTATSWELIDD</sequence>
<dbReference type="PANTHER" id="PTHR42966:SF2">
    <property type="entry name" value="PSEUDAMINIC ACID SYNTHASE"/>
    <property type="match status" value="1"/>
</dbReference>
<dbReference type="InterPro" id="IPR013785">
    <property type="entry name" value="Aldolase_TIM"/>
</dbReference>
<accession>A0A369WPN0</accession>
<dbReference type="CDD" id="cd11615">
    <property type="entry name" value="SAF_NeuB_like"/>
    <property type="match status" value="1"/>
</dbReference>
<dbReference type="InterPro" id="IPR036732">
    <property type="entry name" value="AFP_Neu5c_C_sf"/>
</dbReference>
<dbReference type="AlphaFoldDB" id="A0A369WPN0"/>
<dbReference type="Gene3D" id="3.90.1210.10">
    <property type="entry name" value="Antifreeze-like/N-acetylneuraminic acid synthase C-terminal domain"/>
    <property type="match status" value="1"/>
</dbReference>
<dbReference type="EMBL" id="QQOH01000002">
    <property type="protein sequence ID" value="RDE22574.1"/>
    <property type="molecule type" value="Genomic_DNA"/>
</dbReference>
<name>A0A369WPN0_9GAMM</name>
<dbReference type="OrthoDB" id="9781701at2"/>
<dbReference type="InterPro" id="IPR013132">
    <property type="entry name" value="PseI/NeuA/B-like_N"/>
</dbReference>
<dbReference type="SUPFAM" id="SSF51269">
    <property type="entry name" value="AFP III-like domain"/>
    <property type="match status" value="1"/>
</dbReference>
<gene>
    <name evidence="2" type="primary">pseI</name>
    <name evidence="2" type="ORF">DV711_08260</name>
</gene>
<dbReference type="SMART" id="SM00858">
    <property type="entry name" value="SAF"/>
    <property type="match status" value="1"/>
</dbReference>
<evidence type="ECO:0000313" key="3">
    <source>
        <dbReference type="Proteomes" id="UP000253769"/>
    </source>
</evidence>
<dbReference type="InterPro" id="IPR051690">
    <property type="entry name" value="PseI-like"/>
</dbReference>
<organism evidence="2 3">
    <name type="scientific">Motiliproteus coralliicola</name>
    <dbReference type="NCBI Taxonomy" id="2283196"/>
    <lineage>
        <taxon>Bacteria</taxon>
        <taxon>Pseudomonadati</taxon>
        <taxon>Pseudomonadota</taxon>
        <taxon>Gammaproteobacteria</taxon>
        <taxon>Oceanospirillales</taxon>
        <taxon>Oceanospirillaceae</taxon>
        <taxon>Motiliproteus</taxon>
    </lineage>
</organism>
<dbReference type="PANTHER" id="PTHR42966">
    <property type="entry name" value="N-ACETYLNEURAMINATE SYNTHASE"/>
    <property type="match status" value="1"/>
</dbReference>
<dbReference type="InterPro" id="IPR020030">
    <property type="entry name" value="Pseudaminic_synth_PseI"/>
</dbReference>
<dbReference type="PROSITE" id="PS50844">
    <property type="entry name" value="AFP_LIKE"/>
    <property type="match status" value="1"/>
</dbReference>
<feature type="domain" description="AFP-like" evidence="1">
    <location>
        <begin position="292"/>
        <end position="349"/>
    </location>
</feature>
<dbReference type="InterPro" id="IPR013974">
    <property type="entry name" value="SAF"/>
</dbReference>
<dbReference type="InterPro" id="IPR057736">
    <property type="entry name" value="SAF_PseI/NeuA/NeuB"/>
</dbReference>
<dbReference type="Pfam" id="PF03102">
    <property type="entry name" value="NeuB"/>
    <property type="match status" value="1"/>
</dbReference>
<dbReference type="Gene3D" id="3.20.20.70">
    <property type="entry name" value="Aldolase class I"/>
    <property type="match status" value="1"/>
</dbReference>
<dbReference type="EC" id="2.5.1.97" evidence="2"/>
<evidence type="ECO:0000313" key="2">
    <source>
        <dbReference type="EMBL" id="RDE22574.1"/>
    </source>
</evidence>
<protein>
    <submittedName>
        <fullName evidence="2">Pseudaminic acid synthase</fullName>
        <ecNumber evidence="2">2.5.1.97</ecNumber>
    </submittedName>
</protein>
<reference evidence="2 3" key="1">
    <citation type="submission" date="2018-07" db="EMBL/GenBank/DDBJ databases">
        <title>Motiliproteus coralliicola sp. nov., a bacterium isolated from Coral.</title>
        <authorList>
            <person name="Wang G."/>
        </authorList>
    </citation>
    <scope>NUCLEOTIDE SEQUENCE [LARGE SCALE GENOMIC DNA]</scope>
    <source>
        <strain evidence="2 3">C34</strain>
    </source>
</reference>